<dbReference type="EMBL" id="CM007386">
    <property type="protein sequence ID" value="ONK67109.1"/>
    <property type="molecule type" value="Genomic_DNA"/>
</dbReference>
<accession>A0A5P1EQN3</accession>
<protein>
    <submittedName>
        <fullName evidence="2">Uncharacterized protein</fullName>
    </submittedName>
</protein>
<organism evidence="2 3">
    <name type="scientific">Asparagus officinalis</name>
    <name type="common">Garden asparagus</name>
    <dbReference type="NCBI Taxonomy" id="4686"/>
    <lineage>
        <taxon>Eukaryota</taxon>
        <taxon>Viridiplantae</taxon>
        <taxon>Streptophyta</taxon>
        <taxon>Embryophyta</taxon>
        <taxon>Tracheophyta</taxon>
        <taxon>Spermatophyta</taxon>
        <taxon>Magnoliopsida</taxon>
        <taxon>Liliopsida</taxon>
        <taxon>Asparagales</taxon>
        <taxon>Asparagaceae</taxon>
        <taxon>Asparagoideae</taxon>
        <taxon>Asparagus</taxon>
    </lineage>
</organism>
<feature type="region of interest" description="Disordered" evidence="1">
    <location>
        <begin position="1"/>
        <end position="33"/>
    </location>
</feature>
<dbReference type="Gramene" id="ONK67109">
    <property type="protein sequence ID" value="ONK67109"/>
    <property type="gene ID" value="A4U43_C06F15810"/>
</dbReference>
<dbReference type="Proteomes" id="UP000243459">
    <property type="component" value="Chromosome 6"/>
</dbReference>
<evidence type="ECO:0000256" key="1">
    <source>
        <dbReference type="SAM" id="MobiDB-lite"/>
    </source>
</evidence>
<evidence type="ECO:0000313" key="3">
    <source>
        <dbReference type="Proteomes" id="UP000243459"/>
    </source>
</evidence>
<reference evidence="3" key="1">
    <citation type="journal article" date="2017" name="Nat. Commun.">
        <title>The asparagus genome sheds light on the origin and evolution of a young Y chromosome.</title>
        <authorList>
            <person name="Harkess A."/>
            <person name="Zhou J."/>
            <person name="Xu C."/>
            <person name="Bowers J.E."/>
            <person name="Van der Hulst R."/>
            <person name="Ayyampalayam S."/>
            <person name="Mercati F."/>
            <person name="Riccardi P."/>
            <person name="McKain M.R."/>
            <person name="Kakrana A."/>
            <person name="Tang H."/>
            <person name="Ray J."/>
            <person name="Groenendijk J."/>
            <person name="Arikit S."/>
            <person name="Mathioni S.M."/>
            <person name="Nakano M."/>
            <person name="Shan H."/>
            <person name="Telgmann-Rauber A."/>
            <person name="Kanno A."/>
            <person name="Yue Z."/>
            <person name="Chen H."/>
            <person name="Li W."/>
            <person name="Chen Y."/>
            <person name="Xu X."/>
            <person name="Zhang Y."/>
            <person name="Luo S."/>
            <person name="Chen H."/>
            <person name="Gao J."/>
            <person name="Mao Z."/>
            <person name="Pires J.C."/>
            <person name="Luo M."/>
            <person name="Kudrna D."/>
            <person name="Wing R.A."/>
            <person name="Meyers B.C."/>
            <person name="Yi K."/>
            <person name="Kong H."/>
            <person name="Lavrijsen P."/>
            <person name="Sunseri F."/>
            <person name="Falavigna A."/>
            <person name="Ye Y."/>
            <person name="Leebens-Mack J.H."/>
            <person name="Chen G."/>
        </authorList>
    </citation>
    <scope>NUCLEOTIDE SEQUENCE [LARGE SCALE GENOMIC DNA]</scope>
    <source>
        <strain evidence="3">cv. DH0086</strain>
    </source>
</reference>
<gene>
    <name evidence="2" type="ORF">A4U43_C06F15810</name>
</gene>
<sequence>MAPRVKTSASKNMENDASSSTLVPDRGPESKSLDSANLQVQLENLRWANFEPDVMLFLASAHRCRMWHRECRRRDIEDKESLIDRMDLR</sequence>
<proteinExistence type="predicted"/>
<name>A0A5P1EQN3_ASPOF</name>
<evidence type="ECO:0000313" key="2">
    <source>
        <dbReference type="EMBL" id="ONK67109.1"/>
    </source>
</evidence>
<keyword evidence="3" id="KW-1185">Reference proteome</keyword>
<feature type="compositionally biased region" description="Polar residues" evidence="1">
    <location>
        <begin position="7"/>
        <end position="22"/>
    </location>
</feature>
<dbReference type="AlphaFoldDB" id="A0A5P1EQN3"/>